<dbReference type="OrthoDB" id="3354040at2759"/>
<sequence>MQVASRLEVASLAPPSRATSRASSYHTVLDEFIDARTDQPAESPTYAEPPRSAPLNAASSPSTEPKVEYETSKHSRQGKALIIEHPTLVNFVPTSEIQTAVSQTADRLIIDTILPPTAVLRASDQNSRPHAYVRSPNGTGGAGYDAKEVLRRHEDELRRTLQSKMTSNYDPTGRIKEDIMKTLSGVTRFPDPVGIKGKEYSKGKCPCVCCEMGCENPVQPYKEGEMVAPRISTNVEQPQLGTAHITQQGISQPTIAPVAPHQTVPQKLTESQPSTATSTSTLGPQQPALGPASEPTSSSEPMHSFLDMKEASTRRSGHRRFGSWRGPRDSADGTSSKNRSLFAFLTFGRHNRSRSQLDLPSRSELTQQDFATKQEPLSAPALAPAPALATSSRDPSATHPAEPTRSRSFSDLVKRRRSKHIASISEPIPPLSTSITSPTLFDTTPEYNEPLPSRYSSSERPSFLNTFPTTTPSLPVRHSMDSTRPFFTTPATPPRRSSKLYAVISRPKPGGGARTASDNQSVRRSIDSAIPRNSTGTFLIGQIVEEDELAGMVGAGRREWDGGEASRRQSALMSSYRPAAGSEVGQDQAHAVANGMTERGNSDVVSPDGIEQPHFQIGVAL</sequence>
<feature type="compositionally biased region" description="Polar residues" evidence="1">
    <location>
        <begin position="263"/>
        <end position="284"/>
    </location>
</feature>
<feature type="compositionally biased region" description="Low complexity" evidence="1">
    <location>
        <begin position="10"/>
        <end position="24"/>
    </location>
</feature>
<feature type="compositionally biased region" description="Low complexity" evidence="1">
    <location>
        <begin position="376"/>
        <end position="392"/>
    </location>
</feature>
<protein>
    <submittedName>
        <fullName evidence="2">DNA mismatch repair protein mutS</fullName>
    </submittedName>
</protein>
<feature type="compositionally biased region" description="Low complexity" evidence="1">
    <location>
        <begin position="423"/>
        <end position="437"/>
    </location>
</feature>
<dbReference type="HOGENOM" id="CLU_505471_0_0_1"/>
<feature type="region of interest" description="Disordered" evidence="1">
    <location>
        <begin position="125"/>
        <end position="144"/>
    </location>
</feature>
<evidence type="ECO:0000313" key="2">
    <source>
        <dbReference type="EMBL" id="GAC98751.1"/>
    </source>
</evidence>
<feature type="region of interest" description="Disordered" evidence="1">
    <location>
        <begin position="1"/>
        <end position="75"/>
    </location>
</feature>
<feature type="region of interest" description="Disordered" evidence="1">
    <location>
        <begin position="374"/>
        <end position="412"/>
    </location>
</feature>
<dbReference type="EMBL" id="DF238821">
    <property type="protein sequence ID" value="GAC98751.1"/>
    <property type="molecule type" value="Genomic_DNA"/>
</dbReference>
<name>R9PBK4_PSEHS</name>
<feature type="region of interest" description="Disordered" evidence="1">
    <location>
        <begin position="261"/>
        <end position="336"/>
    </location>
</feature>
<accession>R9PBK4</accession>
<evidence type="ECO:0000313" key="3">
    <source>
        <dbReference type="Proteomes" id="UP000014071"/>
    </source>
</evidence>
<feature type="region of interest" description="Disordered" evidence="1">
    <location>
        <begin position="418"/>
        <end position="437"/>
    </location>
</feature>
<reference evidence="3" key="1">
    <citation type="journal article" date="2013" name="Genome Announc.">
        <title>Draft genome sequence of the basidiomycetous yeast-like fungus Pseudozyma hubeiensis SY62, which produces an abundant amount of the biosurfactant mannosylerythritol lipids.</title>
        <authorList>
            <person name="Konishi M."/>
            <person name="Hatada Y."/>
            <person name="Horiuchi J."/>
        </authorList>
    </citation>
    <scope>NUCLEOTIDE SEQUENCE [LARGE SCALE GENOMIC DNA]</scope>
    <source>
        <strain evidence="3">SY62</strain>
    </source>
</reference>
<dbReference type="STRING" id="1305764.R9PBK4"/>
<dbReference type="Proteomes" id="UP000014071">
    <property type="component" value="Unassembled WGS sequence"/>
</dbReference>
<evidence type="ECO:0000256" key="1">
    <source>
        <dbReference type="SAM" id="MobiDB-lite"/>
    </source>
</evidence>
<dbReference type="GeneID" id="24111617"/>
<organism evidence="2 3">
    <name type="scientific">Pseudozyma hubeiensis (strain SY62)</name>
    <name type="common">Yeast</name>
    <dbReference type="NCBI Taxonomy" id="1305764"/>
    <lineage>
        <taxon>Eukaryota</taxon>
        <taxon>Fungi</taxon>
        <taxon>Dikarya</taxon>
        <taxon>Basidiomycota</taxon>
        <taxon>Ustilaginomycotina</taxon>
        <taxon>Ustilaginomycetes</taxon>
        <taxon>Ustilaginales</taxon>
        <taxon>Ustilaginaceae</taxon>
        <taxon>Pseudozyma</taxon>
    </lineage>
</organism>
<feature type="region of interest" description="Disordered" evidence="1">
    <location>
        <begin position="559"/>
        <end position="589"/>
    </location>
</feature>
<dbReference type="RefSeq" id="XP_012192338.1">
    <property type="nucleotide sequence ID" value="XM_012336948.1"/>
</dbReference>
<dbReference type="eggNOG" id="ENOG502R38Y">
    <property type="taxonomic scope" value="Eukaryota"/>
</dbReference>
<dbReference type="AlphaFoldDB" id="R9PBK4"/>
<feature type="region of interest" description="Disordered" evidence="1">
    <location>
        <begin position="504"/>
        <end position="523"/>
    </location>
</feature>
<keyword evidence="3" id="KW-1185">Reference proteome</keyword>
<feature type="region of interest" description="Disordered" evidence="1">
    <location>
        <begin position="467"/>
        <end position="495"/>
    </location>
</feature>
<gene>
    <name evidence="2" type="ORF">PHSY_006345</name>
</gene>
<proteinExistence type="predicted"/>